<name>A0A0B7AIF2_9EUPU</name>
<dbReference type="AlphaFoldDB" id="A0A0B7AIF2"/>
<sequence length="69" mass="7820">MCSQHCNIKWIILSIEQPPSSHKNLMGKTKNRNNNINNSNLLEPELLGKMDSFDADKADGLDMDNSLFE</sequence>
<evidence type="ECO:0000313" key="1">
    <source>
        <dbReference type="EMBL" id="CEK79710.1"/>
    </source>
</evidence>
<protein>
    <submittedName>
        <fullName evidence="1">Uncharacterized protein</fullName>
    </submittedName>
</protein>
<gene>
    <name evidence="1" type="primary">ORF116946</name>
</gene>
<proteinExistence type="predicted"/>
<reference evidence="1" key="1">
    <citation type="submission" date="2014-12" db="EMBL/GenBank/DDBJ databases">
        <title>Insight into the proteome of Arion vulgaris.</title>
        <authorList>
            <person name="Aradska J."/>
            <person name="Bulat T."/>
            <person name="Smidak R."/>
            <person name="Sarate P."/>
            <person name="Gangsoo J."/>
            <person name="Sialana F."/>
            <person name="Bilban M."/>
            <person name="Lubec G."/>
        </authorList>
    </citation>
    <scope>NUCLEOTIDE SEQUENCE</scope>
    <source>
        <tissue evidence="1">Skin</tissue>
    </source>
</reference>
<dbReference type="EMBL" id="HACG01032845">
    <property type="protein sequence ID" value="CEK79710.1"/>
    <property type="molecule type" value="Transcribed_RNA"/>
</dbReference>
<accession>A0A0B7AIF2</accession>
<organism evidence="1">
    <name type="scientific">Arion vulgaris</name>
    <dbReference type="NCBI Taxonomy" id="1028688"/>
    <lineage>
        <taxon>Eukaryota</taxon>
        <taxon>Metazoa</taxon>
        <taxon>Spiralia</taxon>
        <taxon>Lophotrochozoa</taxon>
        <taxon>Mollusca</taxon>
        <taxon>Gastropoda</taxon>
        <taxon>Heterobranchia</taxon>
        <taxon>Euthyneura</taxon>
        <taxon>Panpulmonata</taxon>
        <taxon>Eupulmonata</taxon>
        <taxon>Stylommatophora</taxon>
        <taxon>Helicina</taxon>
        <taxon>Arionoidea</taxon>
        <taxon>Arionidae</taxon>
        <taxon>Arion</taxon>
    </lineage>
</organism>